<organism evidence="3 4">
    <name type="scientific">Thamnidium elegans</name>
    <dbReference type="NCBI Taxonomy" id="101142"/>
    <lineage>
        <taxon>Eukaryota</taxon>
        <taxon>Fungi</taxon>
        <taxon>Fungi incertae sedis</taxon>
        <taxon>Mucoromycota</taxon>
        <taxon>Mucoromycotina</taxon>
        <taxon>Mucoromycetes</taxon>
        <taxon>Mucorales</taxon>
        <taxon>Mucorineae</taxon>
        <taxon>Mucoraceae</taxon>
        <taxon>Thamnidium</taxon>
    </lineage>
</organism>
<keyword evidence="2" id="KW-0812">Transmembrane</keyword>
<dbReference type="EMBL" id="JAEPRE010000059">
    <property type="protein sequence ID" value="KAG2234207.1"/>
    <property type="molecule type" value="Genomic_DNA"/>
</dbReference>
<feature type="compositionally biased region" description="Low complexity" evidence="1">
    <location>
        <begin position="92"/>
        <end position="102"/>
    </location>
</feature>
<feature type="region of interest" description="Disordered" evidence="1">
    <location>
        <begin position="211"/>
        <end position="244"/>
    </location>
</feature>
<name>A0A8H7STV0_9FUNG</name>
<dbReference type="Proteomes" id="UP000613177">
    <property type="component" value="Unassembled WGS sequence"/>
</dbReference>
<dbReference type="AlphaFoldDB" id="A0A8H7STV0"/>
<evidence type="ECO:0000313" key="4">
    <source>
        <dbReference type="Proteomes" id="UP000613177"/>
    </source>
</evidence>
<feature type="region of interest" description="Disordered" evidence="1">
    <location>
        <begin position="135"/>
        <end position="163"/>
    </location>
</feature>
<feature type="compositionally biased region" description="Polar residues" evidence="1">
    <location>
        <begin position="233"/>
        <end position="244"/>
    </location>
</feature>
<protein>
    <recommendedName>
        <fullName evidence="5">Transmembrane protein</fullName>
    </recommendedName>
</protein>
<evidence type="ECO:0000256" key="1">
    <source>
        <dbReference type="SAM" id="MobiDB-lite"/>
    </source>
</evidence>
<keyword evidence="4" id="KW-1185">Reference proteome</keyword>
<proteinExistence type="predicted"/>
<feature type="compositionally biased region" description="Polar residues" evidence="1">
    <location>
        <begin position="140"/>
        <end position="161"/>
    </location>
</feature>
<feature type="compositionally biased region" description="Polar residues" evidence="1">
    <location>
        <begin position="212"/>
        <end position="224"/>
    </location>
</feature>
<evidence type="ECO:0008006" key="5">
    <source>
        <dbReference type="Google" id="ProtNLM"/>
    </source>
</evidence>
<feature type="transmembrane region" description="Helical" evidence="2">
    <location>
        <begin position="53"/>
        <end position="74"/>
    </location>
</feature>
<accession>A0A8H7STV0</accession>
<sequence length="244" mass="26607">MIVAFGFTGVSTALTVMSDIEVLDITTWSWTSVYTPSPGYNTGGSGTSGKENVAGAVTGGLVVFVLILVAFYFLNSHHQKQRNRRNNKNDDFSPNNSSSDLSQPMHHRPSVNQHEMVEISFKGPVSATEPFEYYNDQSRRPSAQTPHPLQVNTSGLPTRSDTINTSTTVVTNASSVILLPSPWSRVISEDDNTKTSSSSSSSSDWMIRRAASTPTNHPMQSLSISKPDDKSYPATTANQIRSVY</sequence>
<evidence type="ECO:0000256" key="2">
    <source>
        <dbReference type="SAM" id="Phobius"/>
    </source>
</evidence>
<keyword evidence="2" id="KW-1133">Transmembrane helix</keyword>
<comment type="caution">
    <text evidence="3">The sequence shown here is derived from an EMBL/GenBank/DDBJ whole genome shotgun (WGS) entry which is preliminary data.</text>
</comment>
<reference evidence="3" key="1">
    <citation type="submission" date="2021-01" db="EMBL/GenBank/DDBJ databases">
        <title>Metabolic potential, ecology and presence of endohyphal bacteria is reflected in genomic diversity of Mucoromycotina.</title>
        <authorList>
            <person name="Muszewska A."/>
            <person name="Okrasinska A."/>
            <person name="Steczkiewicz K."/>
            <person name="Drgas O."/>
            <person name="Orlowska M."/>
            <person name="Perlinska-Lenart U."/>
            <person name="Aleksandrzak-Piekarczyk T."/>
            <person name="Szatraj K."/>
            <person name="Zielenkiewicz U."/>
            <person name="Pilsyk S."/>
            <person name="Malc E."/>
            <person name="Mieczkowski P."/>
            <person name="Kruszewska J.S."/>
            <person name="Biernat P."/>
            <person name="Pawlowska J."/>
        </authorList>
    </citation>
    <scope>NUCLEOTIDE SEQUENCE</scope>
    <source>
        <strain evidence="3">WA0000018081</strain>
    </source>
</reference>
<feature type="region of interest" description="Disordered" evidence="1">
    <location>
        <begin position="79"/>
        <end position="110"/>
    </location>
</feature>
<keyword evidence="2" id="KW-0472">Membrane</keyword>
<gene>
    <name evidence="3" type="ORF">INT48_006007</name>
</gene>
<evidence type="ECO:0000313" key="3">
    <source>
        <dbReference type="EMBL" id="KAG2234207.1"/>
    </source>
</evidence>